<dbReference type="InterPro" id="IPR005225">
    <property type="entry name" value="Small_GTP-bd"/>
</dbReference>
<dbReference type="SUPFAM" id="SSF52540">
    <property type="entry name" value="P-loop containing nucleoside triphosphate hydrolases"/>
    <property type="match status" value="1"/>
</dbReference>
<dbReference type="RefSeq" id="WP_128632254.1">
    <property type="nucleotide sequence ID" value="NZ_RRCN01000001.1"/>
</dbReference>
<evidence type="ECO:0000256" key="8">
    <source>
        <dbReference type="ARBA" id="ARBA00022741"/>
    </source>
</evidence>
<protein>
    <recommendedName>
        <fullName evidence="14 17">Ferrous iron transport protein B</fullName>
    </recommendedName>
</protein>
<keyword evidence="5 17" id="KW-0410">Iron transport</keyword>
<evidence type="ECO:0000256" key="14">
    <source>
        <dbReference type="NCBIfam" id="TIGR00437"/>
    </source>
</evidence>
<dbReference type="EMBL" id="RRCN01000001">
    <property type="protein sequence ID" value="RRJ64447.1"/>
    <property type="molecule type" value="Genomic_DNA"/>
</dbReference>
<keyword evidence="13 17" id="KW-0472">Membrane</keyword>
<feature type="transmembrane region" description="Helical" evidence="17">
    <location>
        <begin position="284"/>
        <end position="309"/>
    </location>
</feature>
<feature type="binding site" evidence="15">
    <location>
        <begin position="115"/>
        <end position="118"/>
    </location>
    <ligand>
        <name>GTP</name>
        <dbReference type="ChEBI" id="CHEBI:37565"/>
        <label>1</label>
    </ligand>
</feature>
<keyword evidence="3 17" id="KW-0813">Transport</keyword>
<dbReference type="GO" id="GO:0046872">
    <property type="term" value="F:metal ion binding"/>
    <property type="evidence" value="ECO:0007669"/>
    <property type="project" value="UniProtKB-KW"/>
</dbReference>
<keyword evidence="11" id="KW-0406">Ion transport</keyword>
<evidence type="ECO:0000313" key="20">
    <source>
        <dbReference type="Proteomes" id="UP000267017"/>
    </source>
</evidence>
<feature type="domain" description="FeoB-type G" evidence="18">
    <location>
        <begin position="2"/>
        <end position="164"/>
    </location>
</feature>
<reference evidence="19 20" key="1">
    <citation type="submission" date="2018-11" db="EMBL/GenBank/DDBJ databases">
        <title>Genome sequencing of Paenibacillus sp. KCOM 3021 (= ChDC PVNT-B20).</title>
        <authorList>
            <person name="Kook J.-K."/>
            <person name="Park S.-N."/>
            <person name="Lim Y.K."/>
        </authorList>
    </citation>
    <scope>NUCLEOTIDE SEQUENCE [LARGE SCALE GENOMIC DNA]</scope>
    <source>
        <strain evidence="19 20">KCOM 3021</strain>
    </source>
</reference>
<dbReference type="OrthoDB" id="9809127at2"/>
<dbReference type="InterPro" id="IPR041069">
    <property type="entry name" value="FeoB_Cyto"/>
</dbReference>
<keyword evidence="4" id="KW-1003">Cell membrane</keyword>
<dbReference type="InterPro" id="IPR011640">
    <property type="entry name" value="Fe2_transport_prot_B_C"/>
</dbReference>
<dbReference type="PANTHER" id="PTHR43185">
    <property type="entry name" value="FERROUS IRON TRANSPORT PROTEIN B"/>
    <property type="match status" value="1"/>
</dbReference>
<feature type="binding site" evidence="16">
    <location>
        <position position="20"/>
    </location>
    <ligand>
        <name>Mg(2+)</name>
        <dbReference type="ChEBI" id="CHEBI:18420"/>
        <label>2</label>
    </ligand>
</feature>
<dbReference type="Pfam" id="PF07664">
    <property type="entry name" value="FeoB_C"/>
    <property type="match status" value="1"/>
</dbReference>
<evidence type="ECO:0000256" key="15">
    <source>
        <dbReference type="PIRSR" id="PIRSR603373-1"/>
    </source>
</evidence>
<keyword evidence="9 17" id="KW-1133">Transmembrane helix</keyword>
<evidence type="ECO:0000256" key="10">
    <source>
        <dbReference type="ARBA" id="ARBA00023004"/>
    </source>
</evidence>
<evidence type="ECO:0000256" key="13">
    <source>
        <dbReference type="ARBA" id="ARBA00023136"/>
    </source>
</evidence>
<dbReference type="InterPro" id="IPR011642">
    <property type="entry name" value="Gate_dom"/>
</dbReference>
<feature type="transmembrane region" description="Helical" evidence="17">
    <location>
        <begin position="654"/>
        <end position="676"/>
    </location>
</feature>
<comment type="similarity">
    <text evidence="17">Belongs to the TRAFAC class TrmE-Era-EngA-EngB-Septin-like GTPase superfamily. FeoB GTPase (TC 9.A.8) family.</text>
</comment>
<keyword evidence="6" id="KW-0997">Cell inner membrane</keyword>
<feature type="transmembrane region" description="Helical" evidence="17">
    <location>
        <begin position="551"/>
        <end position="568"/>
    </location>
</feature>
<dbReference type="InterPro" id="IPR003373">
    <property type="entry name" value="Fe2_transport_prot-B"/>
</dbReference>
<dbReference type="Gene3D" id="3.40.50.300">
    <property type="entry name" value="P-loop containing nucleotide triphosphate hydrolases"/>
    <property type="match status" value="1"/>
</dbReference>
<feature type="binding site" evidence="15">
    <location>
        <begin position="55"/>
        <end position="58"/>
    </location>
    <ligand>
        <name>GTP</name>
        <dbReference type="ChEBI" id="CHEBI:37565"/>
        <label>1</label>
    </ligand>
</feature>
<evidence type="ECO:0000256" key="3">
    <source>
        <dbReference type="ARBA" id="ARBA00022448"/>
    </source>
</evidence>
<feature type="binding site" evidence="16">
    <location>
        <position position="24"/>
    </location>
    <ligand>
        <name>Mg(2+)</name>
        <dbReference type="ChEBI" id="CHEBI:18420"/>
        <label>2</label>
    </ligand>
</feature>
<dbReference type="Pfam" id="PF07670">
    <property type="entry name" value="Gate"/>
    <property type="match status" value="2"/>
</dbReference>
<dbReference type="PANTHER" id="PTHR43185:SF1">
    <property type="entry name" value="FE(2+) TRANSPORTER FEOB"/>
    <property type="match status" value="1"/>
</dbReference>
<comment type="function">
    <text evidence="1 17">Probable transporter of a GTP-driven Fe(2+) uptake system.</text>
</comment>
<keyword evidence="8 15" id="KW-0547">Nucleotide-binding</keyword>
<dbReference type="GO" id="GO:0015093">
    <property type="term" value="F:ferrous iron transmembrane transporter activity"/>
    <property type="evidence" value="ECO:0007669"/>
    <property type="project" value="UniProtKB-UniRule"/>
</dbReference>
<feature type="binding site" evidence="15">
    <location>
        <begin position="9"/>
        <end position="16"/>
    </location>
    <ligand>
        <name>GTP</name>
        <dbReference type="ChEBI" id="CHEBI:37565"/>
        <label>1</label>
    </ligand>
</feature>
<comment type="caution">
    <text evidence="19">The sequence shown here is derived from an EMBL/GenBank/DDBJ whole genome shotgun (WGS) entry which is preliminary data.</text>
</comment>
<evidence type="ECO:0000313" key="19">
    <source>
        <dbReference type="EMBL" id="RRJ64447.1"/>
    </source>
</evidence>
<feature type="transmembrane region" description="Helical" evidence="17">
    <location>
        <begin position="580"/>
        <end position="601"/>
    </location>
</feature>
<accession>A0A3P3U280</accession>
<evidence type="ECO:0000256" key="2">
    <source>
        <dbReference type="ARBA" id="ARBA00004429"/>
    </source>
</evidence>
<evidence type="ECO:0000256" key="6">
    <source>
        <dbReference type="ARBA" id="ARBA00022519"/>
    </source>
</evidence>
<feature type="transmembrane region" description="Helical" evidence="17">
    <location>
        <begin position="455"/>
        <end position="475"/>
    </location>
</feature>
<evidence type="ECO:0000256" key="11">
    <source>
        <dbReference type="ARBA" id="ARBA00023065"/>
    </source>
</evidence>
<dbReference type="InterPro" id="IPR050860">
    <property type="entry name" value="FeoB_GTPase"/>
</dbReference>
<dbReference type="PROSITE" id="PS51711">
    <property type="entry name" value="G_FEOB"/>
    <property type="match status" value="1"/>
</dbReference>
<keyword evidence="16" id="KW-0479">Metal-binding</keyword>
<keyword evidence="10 17" id="KW-0408">Iron</keyword>
<evidence type="ECO:0000256" key="17">
    <source>
        <dbReference type="RuleBase" id="RU362098"/>
    </source>
</evidence>
<dbReference type="Proteomes" id="UP000267017">
    <property type="component" value="Unassembled WGS sequence"/>
</dbReference>
<feature type="transmembrane region" description="Helical" evidence="17">
    <location>
        <begin position="513"/>
        <end position="531"/>
    </location>
</feature>
<dbReference type="Pfam" id="PF17910">
    <property type="entry name" value="FeoB_Cyto"/>
    <property type="match status" value="1"/>
</dbReference>
<dbReference type="GO" id="GO:0005525">
    <property type="term" value="F:GTP binding"/>
    <property type="evidence" value="ECO:0007669"/>
    <property type="project" value="UniProtKB-KW"/>
</dbReference>
<dbReference type="NCBIfam" id="TIGR00231">
    <property type="entry name" value="small_GTP"/>
    <property type="match status" value="1"/>
</dbReference>
<keyword evidence="12 15" id="KW-0342">GTP-binding</keyword>
<gene>
    <name evidence="19" type="primary">feoB</name>
    <name evidence="19" type="ORF">EHV15_17090</name>
</gene>
<keyword evidence="16" id="KW-0460">Magnesium</keyword>
<dbReference type="Pfam" id="PF02421">
    <property type="entry name" value="FeoB_N"/>
    <property type="match status" value="1"/>
</dbReference>
<dbReference type="FunFam" id="3.40.50.300:FF:000426">
    <property type="entry name" value="Ferrous iron transport protein B"/>
    <property type="match status" value="1"/>
</dbReference>
<dbReference type="InterPro" id="IPR030389">
    <property type="entry name" value="G_FEOB_dom"/>
</dbReference>
<dbReference type="Gene3D" id="1.10.287.1770">
    <property type="match status" value="1"/>
</dbReference>
<feature type="binding site" evidence="15">
    <location>
        <begin position="34"/>
        <end position="38"/>
    </location>
    <ligand>
        <name>GTP</name>
        <dbReference type="ChEBI" id="CHEBI:37565"/>
        <label>1</label>
    </ligand>
</feature>
<keyword evidence="20" id="KW-1185">Reference proteome</keyword>
<dbReference type="CDD" id="cd01879">
    <property type="entry name" value="FeoB"/>
    <property type="match status" value="1"/>
</dbReference>
<dbReference type="NCBIfam" id="TIGR00437">
    <property type="entry name" value="feoB"/>
    <property type="match status" value="1"/>
</dbReference>
<evidence type="ECO:0000256" key="16">
    <source>
        <dbReference type="PIRSR" id="PIRSR603373-2"/>
    </source>
</evidence>
<evidence type="ECO:0000256" key="1">
    <source>
        <dbReference type="ARBA" id="ARBA00003926"/>
    </source>
</evidence>
<evidence type="ECO:0000256" key="7">
    <source>
        <dbReference type="ARBA" id="ARBA00022692"/>
    </source>
</evidence>
<feature type="transmembrane region" description="Helical" evidence="17">
    <location>
        <begin position="621"/>
        <end position="642"/>
    </location>
</feature>
<evidence type="ECO:0000256" key="4">
    <source>
        <dbReference type="ARBA" id="ARBA00022475"/>
    </source>
</evidence>
<name>A0A3P3U280_9BACL</name>
<evidence type="ECO:0000256" key="12">
    <source>
        <dbReference type="ARBA" id="ARBA00023134"/>
    </source>
</evidence>
<sequence>MVYRFALAGNPNCGKTTLFNNLTGNNAHVGNWPGVTVERREGRCKKTSENVVIIDLPGIYSLSPYTPEEVVARDFLAGEKPDVIINIVDATNIERNLYLTTQLLELGIPTIIALNMMDEVSLRGDKIDVASLERLLGVPIVPIIATKNQGIKELLERAVAFNRSPGAEGKSALEKTKLYGAVKGISDLLADGGYSHTLFYAVKLLEKDEKIRTVLKMPAALAASVDRLISQAERENEGEIETLIADLRYRYISDAIAGHVKKGRKAGELSFSDKVDKIVTNRVLGLPIFFAIMYLIFQLAVGSVGALIVDPFGALVTETLPEAATRFLEWAGASDAMQGLVVGGVITGVGNVLSFLPQIVILFLCLSILEDIGYMSRVAFVMDRIFRHFGLSGKAFVPLLMGYGCAVPAIMATRTLEDEKSRRLAITLMPFMSCSARIPVYAVFAGAFFAANQGLVVFSIYFLGIIVAMLSCLLLNRTLLKGDSAPFVMELPPYRIPTFKSTVAHTWEKAKGYVIKVGTVLLSMTVVIWFMQSFNFSLQMVDDASQSIFGSIGKLIAPLFAWNGFGYIKGTSEIHWQVGAALLTGLIAKEAVVSTLGILYINQGTEELTTALGTALQTYFTPLAAFSVMVFVLLYAPCVAAISTAKKELGSWRWTLFTIVYQCGIAWLISLIVYQVGRLLGIGIA</sequence>
<dbReference type="GO" id="GO:0005886">
    <property type="term" value="C:plasma membrane"/>
    <property type="evidence" value="ECO:0007669"/>
    <property type="project" value="UniProtKB-SubCell"/>
</dbReference>
<evidence type="ECO:0000256" key="9">
    <source>
        <dbReference type="ARBA" id="ARBA00022989"/>
    </source>
</evidence>
<evidence type="ECO:0000256" key="5">
    <source>
        <dbReference type="ARBA" id="ARBA00022496"/>
    </source>
</evidence>
<feature type="transmembrane region" description="Helical" evidence="17">
    <location>
        <begin position="340"/>
        <end position="369"/>
    </location>
</feature>
<dbReference type="AlphaFoldDB" id="A0A3P3U280"/>
<comment type="subcellular location">
    <subcellularLocation>
        <location evidence="2">Cell inner membrane</location>
        <topology evidence="2">Multi-pass membrane protein</topology>
    </subcellularLocation>
    <subcellularLocation>
        <location evidence="17">Cell membrane</location>
        <topology evidence="17">Multi-pass membrane protein</topology>
    </subcellularLocation>
</comment>
<feature type="transmembrane region" description="Helical" evidence="17">
    <location>
        <begin position="389"/>
        <end position="412"/>
    </location>
</feature>
<keyword evidence="7 17" id="KW-0812">Transmembrane</keyword>
<evidence type="ECO:0000259" key="18">
    <source>
        <dbReference type="PROSITE" id="PS51711"/>
    </source>
</evidence>
<organism evidence="19 20">
    <name type="scientific">Paenibacillus oralis</name>
    <dbReference type="NCBI Taxonomy" id="2490856"/>
    <lineage>
        <taxon>Bacteria</taxon>
        <taxon>Bacillati</taxon>
        <taxon>Bacillota</taxon>
        <taxon>Bacilli</taxon>
        <taxon>Bacillales</taxon>
        <taxon>Paenibacillaceae</taxon>
        <taxon>Paenibacillus</taxon>
    </lineage>
</organism>
<feature type="binding site" evidence="16">
    <location>
        <position position="23"/>
    </location>
    <ligand>
        <name>Mg(2+)</name>
        <dbReference type="ChEBI" id="CHEBI:18420"/>
        <label>2</label>
    </ligand>
</feature>
<dbReference type="InterPro" id="IPR027417">
    <property type="entry name" value="P-loop_NTPase"/>
</dbReference>
<proteinExistence type="inferred from homology"/>